<proteinExistence type="predicted"/>
<gene>
    <name evidence="1" type="ORF">GH714_040189</name>
</gene>
<reference evidence="1 2" key="1">
    <citation type="journal article" date="2020" name="Mol. Plant">
        <title>The Chromosome-Based Rubber Tree Genome Provides New Insights into Spurge Genome Evolution and Rubber Biosynthesis.</title>
        <authorList>
            <person name="Liu J."/>
            <person name="Shi C."/>
            <person name="Shi C.C."/>
            <person name="Li W."/>
            <person name="Zhang Q.J."/>
            <person name="Zhang Y."/>
            <person name="Li K."/>
            <person name="Lu H.F."/>
            <person name="Shi C."/>
            <person name="Zhu S.T."/>
            <person name="Xiao Z.Y."/>
            <person name="Nan H."/>
            <person name="Yue Y."/>
            <person name="Zhu X.G."/>
            <person name="Wu Y."/>
            <person name="Hong X.N."/>
            <person name="Fan G.Y."/>
            <person name="Tong Y."/>
            <person name="Zhang D."/>
            <person name="Mao C.L."/>
            <person name="Liu Y.L."/>
            <person name="Hao S.J."/>
            <person name="Liu W.Q."/>
            <person name="Lv M.Q."/>
            <person name="Zhang H.B."/>
            <person name="Liu Y."/>
            <person name="Hu-Tang G.R."/>
            <person name="Wang J.P."/>
            <person name="Wang J.H."/>
            <person name="Sun Y.H."/>
            <person name="Ni S.B."/>
            <person name="Chen W.B."/>
            <person name="Zhang X.C."/>
            <person name="Jiao Y.N."/>
            <person name="Eichler E.E."/>
            <person name="Li G.H."/>
            <person name="Liu X."/>
            <person name="Gao L.Z."/>
        </authorList>
    </citation>
    <scope>NUCLEOTIDE SEQUENCE [LARGE SCALE GENOMIC DNA]</scope>
    <source>
        <strain evidence="2">cv. GT1</strain>
        <tissue evidence="1">Leaf</tissue>
    </source>
</reference>
<dbReference type="Proteomes" id="UP000467840">
    <property type="component" value="Chromosome 4"/>
</dbReference>
<name>A0A6A6LR70_HEVBR</name>
<evidence type="ECO:0000313" key="1">
    <source>
        <dbReference type="EMBL" id="KAF2302613.1"/>
    </source>
</evidence>
<protein>
    <submittedName>
        <fullName evidence="1">Uncharacterized protein</fullName>
    </submittedName>
</protein>
<accession>A0A6A6LR70</accession>
<keyword evidence="2" id="KW-1185">Reference proteome</keyword>
<comment type="caution">
    <text evidence="1">The sequence shown here is derived from an EMBL/GenBank/DDBJ whole genome shotgun (WGS) entry which is preliminary data.</text>
</comment>
<evidence type="ECO:0000313" key="2">
    <source>
        <dbReference type="Proteomes" id="UP000467840"/>
    </source>
</evidence>
<organism evidence="1 2">
    <name type="scientific">Hevea brasiliensis</name>
    <name type="common">Para rubber tree</name>
    <name type="synonym">Siphonia brasiliensis</name>
    <dbReference type="NCBI Taxonomy" id="3981"/>
    <lineage>
        <taxon>Eukaryota</taxon>
        <taxon>Viridiplantae</taxon>
        <taxon>Streptophyta</taxon>
        <taxon>Embryophyta</taxon>
        <taxon>Tracheophyta</taxon>
        <taxon>Spermatophyta</taxon>
        <taxon>Magnoliopsida</taxon>
        <taxon>eudicotyledons</taxon>
        <taxon>Gunneridae</taxon>
        <taxon>Pentapetalae</taxon>
        <taxon>rosids</taxon>
        <taxon>fabids</taxon>
        <taxon>Malpighiales</taxon>
        <taxon>Euphorbiaceae</taxon>
        <taxon>Crotonoideae</taxon>
        <taxon>Micrandreae</taxon>
        <taxon>Hevea</taxon>
    </lineage>
</organism>
<dbReference type="AlphaFoldDB" id="A0A6A6LR70"/>
<sequence length="131" mass="14358">MPFRTTMGGVAVFVGDTTGVGDGEVLKKNIIKEQDLGYCHAMNGRKEEAQDWVVANETRRREMSCLASDPMRSVVGKPLALARVTTLEKLRRHLGTNSKESGANLLRVESPVVGEAPRTRGGVHLLQEKDE</sequence>
<dbReference type="EMBL" id="JAAGAX010000010">
    <property type="protein sequence ID" value="KAF2302613.1"/>
    <property type="molecule type" value="Genomic_DNA"/>
</dbReference>